<dbReference type="CDD" id="cd18567">
    <property type="entry name" value="ABC_6TM_CvaB_RaxB_like"/>
    <property type="match status" value="1"/>
</dbReference>
<organism evidence="12 13">
    <name type="scientific">Labrys wisconsinensis</name>
    <dbReference type="NCBI Taxonomy" id="425677"/>
    <lineage>
        <taxon>Bacteria</taxon>
        <taxon>Pseudomonadati</taxon>
        <taxon>Pseudomonadota</taxon>
        <taxon>Alphaproteobacteria</taxon>
        <taxon>Hyphomicrobiales</taxon>
        <taxon>Xanthobacteraceae</taxon>
        <taxon>Labrys</taxon>
    </lineage>
</organism>
<dbReference type="Pfam" id="PF00664">
    <property type="entry name" value="ABC_membrane"/>
    <property type="match status" value="1"/>
</dbReference>
<dbReference type="PROSITE" id="PS00211">
    <property type="entry name" value="ABC_TRANSPORTER_1"/>
    <property type="match status" value="1"/>
</dbReference>
<dbReference type="InterPro" id="IPR017871">
    <property type="entry name" value="ABC_transporter-like_CS"/>
</dbReference>
<gene>
    <name evidence="12" type="ORF">QO011_007828</name>
</gene>
<evidence type="ECO:0000256" key="8">
    <source>
        <dbReference type="SAM" id="Phobius"/>
    </source>
</evidence>
<feature type="transmembrane region" description="Helical" evidence="8">
    <location>
        <begin position="310"/>
        <end position="327"/>
    </location>
</feature>
<feature type="domain" description="Peptidase C39" evidence="11">
    <location>
        <begin position="18"/>
        <end position="138"/>
    </location>
</feature>
<feature type="transmembrane region" description="Helical" evidence="8">
    <location>
        <begin position="205"/>
        <end position="223"/>
    </location>
</feature>
<dbReference type="InterPro" id="IPR003439">
    <property type="entry name" value="ABC_transporter-like_ATP-bd"/>
</dbReference>
<dbReference type="InterPro" id="IPR036640">
    <property type="entry name" value="ABC1_TM_sf"/>
</dbReference>
<dbReference type="InterPro" id="IPR027417">
    <property type="entry name" value="P-loop_NTPase"/>
</dbReference>
<feature type="transmembrane region" description="Helical" evidence="8">
    <location>
        <begin position="164"/>
        <end position="185"/>
    </location>
</feature>
<dbReference type="Gene3D" id="3.40.50.300">
    <property type="entry name" value="P-loop containing nucleotide triphosphate hydrolases"/>
    <property type="match status" value="1"/>
</dbReference>
<feature type="domain" description="ABC transporter" evidence="9">
    <location>
        <begin position="484"/>
        <end position="717"/>
    </location>
</feature>
<evidence type="ECO:0000256" key="7">
    <source>
        <dbReference type="ARBA" id="ARBA00023136"/>
    </source>
</evidence>
<dbReference type="InterPro" id="IPR011527">
    <property type="entry name" value="ABC1_TM_dom"/>
</dbReference>
<evidence type="ECO:0000313" key="13">
    <source>
        <dbReference type="Proteomes" id="UP001242480"/>
    </source>
</evidence>
<evidence type="ECO:0000259" key="9">
    <source>
        <dbReference type="PROSITE" id="PS50893"/>
    </source>
</evidence>
<dbReference type="SMART" id="SM00382">
    <property type="entry name" value="AAA"/>
    <property type="match status" value="1"/>
</dbReference>
<dbReference type="PROSITE" id="PS50929">
    <property type="entry name" value="ABC_TM1F"/>
    <property type="match status" value="1"/>
</dbReference>
<keyword evidence="4" id="KW-0547">Nucleotide-binding</keyword>
<evidence type="ECO:0000256" key="2">
    <source>
        <dbReference type="ARBA" id="ARBA00005417"/>
    </source>
</evidence>
<reference evidence="12 13" key="1">
    <citation type="submission" date="2023-07" db="EMBL/GenBank/DDBJ databases">
        <title>Genomic Encyclopedia of Type Strains, Phase IV (KMG-IV): sequencing the most valuable type-strain genomes for metagenomic binning, comparative biology and taxonomic classification.</title>
        <authorList>
            <person name="Goeker M."/>
        </authorList>
    </citation>
    <scope>NUCLEOTIDE SEQUENCE [LARGE SCALE GENOMIC DNA]</scope>
    <source>
        <strain evidence="12 13">DSM 19619</strain>
    </source>
</reference>
<dbReference type="PANTHER" id="PTHR24221">
    <property type="entry name" value="ATP-BINDING CASSETTE SUB-FAMILY B"/>
    <property type="match status" value="1"/>
</dbReference>
<evidence type="ECO:0000313" key="12">
    <source>
        <dbReference type="EMBL" id="MDQ0474786.1"/>
    </source>
</evidence>
<dbReference type="PROSITE" id="PS50990">
    <property type="entry name" value="PEPTIDASE_C39"/>
    <property type="match status" value="1"/>
</dbReference>
<dbReference type="InterPro" id="IPR005074">
    <property type="entry name" value="Peptidase_C39"/>
</dbReference>
<dbReference type="PANTHER" id="PTHR24221:SF606">
    <property type="entry name" value="COLICIN V SECRETION-PROCESSING ATP-BINDING PROTEIN"/>
    <property type="match status" value="1"/>
</dbReference>
<comment type="similarity">
    <text evidence="2">Belongs to the ABC transporter superfamily.</text>
</comment>
<protein>
    <submittedName>
        <fullName evidence="12">ATP-binding cassette subfamily B protein RaxB</fullName>
    </submittedName>
</protein>
<feature type="transmembrane region" description="Helical" evidence="8">
    <location>
        <begin position="390"/>
        <end position="409"/>
    </location>
</feature>
<dbReference type="SUPFAM" id="SSF90123">
    <property type="entry name" value="ABC transporter transmembrane region"/>
    <property type="match status" value="1"/>
</dbReference>
<evidence type="ECO:0000259" key="11">
    <source>
        <dbReference type="PROSITE" id="PS50990"/>
    </source>
</evidence>
<dbReference type="CDD" id="cd02419">
    <property type="entry name" value="Peptidase_C39C"/>
    <property type="match status" value="1"/>
</dbReference>
<accession>A0ABU0JKH2</accession>
<comment type="caution">
    <text evidence="12">The sequence shown here is derived from an EMBL/GenBank/DDBJ whole genome shotgun (WGS) entry which is preliminary data.</text>
</comment>
<keyword evidence="13" id="KW-1185">Reference proteome</keyword>
<dbReference type="EMBL" id="JAUSVX010000026">
    <property type="protein sequence ID" value="MDQ0474786.1"/>
    <property type="molecule type" value="Genomic_DNA"/>
</dbReference>
<dbReference type="Pfam" id="PF03412">
    <property type="entry name" value="Peptidase_C39"/>
    <property type="match status" value="1"/>
</dbReference>
<evidence type="ECO:0000256" key="4">
    <source>
        <dbReference type="ARBA" id="ARBA00022741"/>
    </source>
</evidence>
<proteinExistence type="inferred from homology"/>
<dbReference type="RefSeq" id="WP_307284999.1">
    <property type="nucleotide sequence ID" value="NZ_JAUSVX010000026.1"/>
</dbReference>
<dbReference type="Gene3D" id="1.20.1560.10">
    <property type="entry name" value="ABC transporter type 1, transmembrane domain"/>
    <property type="match status" value="1"/>
</dbReference>
<name>A0ABU0JKH2_9HYPH</name>
<evidence type="ECO:0000256" key="1">
    <source>
        <dbReference type="ARBA" id="ARBA00004651"/>
    </source>
</evidence>
<dbReference type="Gene3D" id="3.90.70.10">
    <property type="entry name" value="Cysteine proteinases"/>
    <property type="match status" value="1"/>
</dbReference>
<dbReference type="Proteomes" id="UP001242480">
    <property type="component" value="Unassembled WGS sequence"/>
</dbReference>
<evidence type="ECO:0000256" key="3">
    <source>
        <dbReference type="ARBA" id="ARBA00022692"/>
    </source>
</evidence>
<evidence type="ECO:0000256" key="6">
    <source>
        <dbReference type="ARBA" id="ARBA00022989"/>
    </source>
</evidence>
<dbReference type="InterPro" id="IPR003593">
    <property type="entry name" value="AAA+_ATPase"/>
</dbReference>
<dbReference type="InterPro" id="IPR039421">
    <property type="entry name" value="Type_1_exporter"/>
</dbReference>
<feature type="domain" description="ABC transmembrane type-1" evidence="10">
    <location>
        <begin position="172"/>
        <end position="450"/>
    </location>
</feature>
<dbReference type="PROSITE" id="PS50893">
    <property type="entry name" value="ABC_TRANSPORTER_2"/>
    <property type="match status" value="1"/>
</dbReference>
<dbReference type="GO" id="GO:0005524">
    <property type="term" value="F:ATP binding"/>
    <property type="evidence" value="ECO:0007669"/>
    <property type="project" value="UniProtKB-KW"/>
</dbReference>
<keyword evidence="3 8" id="KW-0812">Transmembrane</keyword>
<evidence type="ECO:0000259" key="10">
    <source>
        <dbReference type="PROSITE" id="PS50929"/>
    </source>
</evidence>
<evidence type="ECO:0000256" key="5">
    <source>
        <dbReference type="ARBA" id="ARBA00022840"/>
    </source>
</evidence>
<keyword evidence="6 8" id="KW-1133">Transmembrane helix</keyword>
<sequence length="720" mass="78738">MTIARKLDLGPRSLPVVTASEAAECGLACMAMVARFHGHDIDMNALRQRYALSLAGASLKSLMGIADQLGFSTRALKVELQALRRIRLPAILHWDLNHFVVLKSVGRRGVVIHDPATGARTLPFDEVSRHFTGVALELARAESFEPLHERTPMKLSRLWSRLDGWWSALAQVLVLSAALQLAAFVAPLQMQLVVDQALAEADGNLLTVIALGFGALVVVQAGIEALRSWALRMLGHLLSFQITGNLVRHLLRLPSDFFEKRHVGDIVSRLGSVKPIQDAITQGVVGTVIDGAMASVAAVVLFFYSPLLGFIVVVAVLINLAVTLALFPGMQRRTQEAIIADAKEQSHLMETVRAATTLKLLGREAVREGAWRNLHADTANANISLGRLQVSLAFFQSAITGLQTVLVIYVAGRMILAGEGFSVGMLFAFLSYRQTFTDRTFALVNQMVQFRFLRLHLDRLSDIVLAPAETRTDAPGLIDVSGSIRLKQVSFRYGATDPLVLEDVNLEIEPGDYIAIQGPSGGGKTTLLKLLLGLDRPTDGLIELDGQPATPERWRSWRSHVGVVAQDDRLLSGSIADNIAGFDPDLDMQRVVAAAMAAQIHADIMRSPMQYLTLVGDMGSTLSGGQRQRVLLARALYRQPSILILDEGTANLDDRNEELIAELLDRMAITRIVVAHRPALLRNARRIFTVRDRRLSEVSTSARAERLTPVVVQRQTDAPA</sequence>
<dbReference type="SUPFAM" id="SSF52540">
    <property type="entry name" value="P-loop containing nucleoside triphosphate hydrolases"/>
    <property type="match status" value="1"/>
</dbReference>
<comment type="subcellular location">
    <subcellularLocation>
        <location evidence="1">Cell membrane</location>
        <topology evidence="1">Multi-pass membrane protein</topology>
    </subcellularLocation>
</comment>
<keyword evidence="7 8" id="KW-0472">Membrane</keyword>
<feature type="transmembrane region" description="Helical" evidence="8">
    <location>
        <begin position="284"/>
        <end position="304"/>
    </location>
</feature>
<dbReference type="InterPro" id="IPR033838">
    <property type="entry name" value="CvaB_peptidase"/>
</dbReference>
<dbReference type="Pfam" id="PF00005">
    <property type="entry name" value="ABC_tran"/>
    <property type="match status" value="1"/>
</dbReference>
<keyword evidence="5 12" id="KW-0067">ATP-binding</keyword>